<protein>
    <recommendedName>
        <fullName evidence="5">Bacterial Ig-like domain-containing protein</fullName>
    </recommendedName>
</protein>
<dbReference type="EMBL" id="CP029494">
    <property type="protein sequence ID" value="AWN21932.1"/>
    <property type="molecule type" value="Genomic_DNA"/>
</dbReference>
<dbReference type="Proteomes" id="UP000245368">
    <property type="component" value="Chromosome"/>
</dbReference>
<accession>A0A2Z3JAB5</accession>
<evidence type="ECO:0008006" key="5">
    <source>
        <dbReference type="Google" id="ProtNLM"/>
    </source>
</evidence>
<dbReference type="KEGG" id="dez:DKM44_00675"/>
<reference evidence="3 4" key="1">
    <citation type="submission" date="2018-05" db="EMBL/GenBank/DDBJ databases">
        <title>Complete Genome Sequence of Deinococcus sp. strain 17bor-2.</title>
        <authorList>
            <person name="Srinivasan S."/>
        </authorList>
    </citation>
    <scope>NUCLEOTIDE SEQUENCE [LARGE SCALE GENOMIC DNA]</scope>
    <source>
        <strain evidence="3 4">17bor-2</strain>
    </source>
</reference>
<proteinExistence type="predicted"/>
<dbReference type="AlphaFoldDB" id="A0A2Z3JAB5"/>
<dbReference type="InterPro" id="IPR013783">
    <property type="entry name" value="Ig-like_fold"/>
</dbReference>
<feature type="compositionally biased region" description="Polar residues" evidence="1">
    <location>
        <begin position="398"/>
        <end position="418"/>
    </location>
</feature>
<feature type="region of interest" description="Disordered" evidence="1">
    <location>
        <begin position="379"/>
        <end position="418"/>
    </location>
</feature>
<gene>
    <name evidence="3" type="ORF">DKM44_00675</name>
</gene>
<keyword evidence="4" id="KW-1185">Reference proteome</keyword>
<dbReference type="RefSeq" id="WP_109824569.1">
    <property type="nucleotide sequence ID" value="NZ_CP029494.1"/>
</dbReference>
<evidence type="ECO:0000313" key="3">
    <source>
        <dbReference type="EMBL" id="AWN21932.1"/>
    </source>
</evidence>
<evidence type="ECO:0000256" key="1">
    <source>
        <dbReference type="SAM" id="MobiDB-lite"/>
    </source>
</evidence>
<feature type="region of interest" description="Disordered" evidence="1">
    <location>
        <begin position="780"/>
        <end position="800"/>
    </location>
</feature>
<dbReference type="PROSITE" id="PS51257">
    <property type="entry name" value="PROKAR_LIPOPROTEIN"/>
    <property type="match status" value="1"/>
</dbReference>
<dbReference type="OrthoDB" id="52353at2"/>
<dbReference type="Gene3D" id="2.60.40.10">
    <property type="entry name" value="Immunoglobulins"/>
    <property type="match status" value="1"/>
</dbReference>
<feature type="signal peptide" evidence="2">
    <location>
        <begin position="1"/>
        <end position="22"/>
    </location>
</feature>
<sequence length="895" mass="92082">MKTHPQSRTRLLSLSLAGCALLAGCGGGHIPTPPQGHLVTLTLKAPLPTTVKAAGLRPQAVPTDSGGTTPVGAVHVRVFAEDGATVRFNAHNQADPQGSFDHLDLTPGAPSTSVSLLPGTYAFQSSGLSASGGGTLLAFGRLEHQNVTSGATVNLKLQTLTGAVTLTSALPMNAAVPGQTFDVLLSVRTPDASGQRYAVPLSDFKATYTLGSAAGSLQAASNLGARLKAAEAPTAQDFTLDASVDGLGAADAETAQSQLFAAHFTLPFLAGTGVGVDLQAPDLAVDTPQVAAGQPVVLTGTAGDNVGLRRLEVFDGPVLIGSTEESAGTAPITFELDGDGQVTRHWRFSWASPAAGIHALTVIATDTGGNETRRELSVTVGGGDGGGGGASGSVTPTPDYSASTGDVISARTGGSLTTTGADGTRYQLTFPPNALADDTQITMTPLSAVGGLPFSGPLAGAVKLEPDGLKLYAPATLTITPAHPLAAGALSPFSFGGPGSAPGVPALGQGSTRSAYALQLLHFSGYGVAGGSDAERAELAARAVKYGSEALTAQINDLLNAQRRRALEGQPGDPQLWDKVAALMQQMYQEDVAPYLAEVSGHCAAGEALTPALLRWVRQVELVGSGGFGVQVGSVMDAVRASVQSCLHEQTAPCVLPDLTSLNKLLGTIRKAQLLGVDDNHALLAPTCGWQGSLKRSLHKDAQTTPQPNVSQAFKKDAELSIDLTPPSAAEMLEILAGRGAHHNTTLASYDAQYKWVRLVSGPDEDRDWKGDIVCQGSYSLRQSDESGETGQSREGAGGSVDFKDGQWIINYGGPTIFTQYTRTLTNVATYDCQPQQNVNTVTTEGPRAQSEGLGLYAEVPGTAGTEALHGAAKGPEDGGDTQDLITYDLTLLHR</sequence>
<evidence type="ECO:0000313" key="4">
    <source>
        <dbReference type="Proteomes" id="UP000245368"/>
    </source>
</evidence>
<feature type="chain" id="PRO_5016240058" description="Bacterial Ig-like domain-containing protein" evidence="2">
    <location>
        <begin position="23"/>
        <end position="895"/>
    </location>
</feature>
<keyword evidence="2" id="KW-0732">Signal</keyword>
<evidence type="ECO:0000256" key="2">
    <source>
        <dbReference type="SAM" id="SignalP"/>
    </source>
</evidence>
<feature type="compositionally biased region" description="Gly residues" evidence="1">
    <location>
        <begin position="380"/>
        <end position="391"/>
    </location>
</feature>
<name>A0A2Z3JAB5_9DEIO</name>
<organism evidence="3 4">
    <name type="scientific">Deinococcus irradiatisoli</name>
    <dbReference type="NCBI Taxonomy" id="2202254"/>
    <lineage>
        <taxon>Bacteria</taxon>
        <taxon>Thermotogati</taxon>
        <taxon>Deinococcota</taxon>
        <taxon>Deinococci</taxon>
        <taxon>Deinococcales</taxon>
        <taxon>Deinococcaceae</taxon>
        <taxon>Deinococcus</taxon>
    </lineage>
</organism>